<name>A0A6L2JM07_TANCI</name>
<dbReference type="InterPro" id="IPR001878">
    <property type="entry name" value="Znf_CCHC"/>
</dbReference>
<dbReference type="Gene3D" id="3.40.50.1000">
    <property type="entry name" value="HAD superfamily/HAD-like"/>
    <property type="match status" value="2"/>
</dbReference>
<evidence type="ECO:0000256" key="7">
    <source>
        <dbReference type="SAM" id="MobiDB-lite"/>
    </source>
</evidence>
<dbReference type="SUPFAM" id="SSF81665">
    <property type="entry name" value="Calcium ATPase, transmembrane domain M"/>
    <property type="match status" value="1"/>
</dbReference>
<keyword evidence="2" id="KW-0812">Transmembrane</keyword>
<keyword evidence="6" id="KW-0863">Zinc-finger</keyword>
<dbReference type="InterPro" id="IPR036412">
    <property type="entry name" value="HAD-like_sf"/>
</dbReference>
<reference evidence="9" key="1">
    <citation type="journal article" date="2019" name="Sci. Rep.">
        <title>Draft genome of Tanacetum cinerariifolium, the natural source of mosquito coil.</title>
        <authorList>
            <person name="Yamashiro T."/>
            <person name="Shiraishi A."/>
            <person name="Satake H."/>
            <person name="Nakayama K."/>
        </authorList>
    </citation>
    <scope>NUCLEOTIDE SEQUENCE</scope>
</reference>
<evidence type="ECO:0000256" key="2">
    <source>
        <dbReference type="ARBA" id="ARBA00022692"/>
    </source>
</evidence>
<keyword evidence="6" id="KW-0862">Zinc</keyword>
<gene>
    <name evidence="9" type="ORF">Tci_009670</name>
</gene>
<keyword evidence="4" id="KW-1133">Transmembrane helix</keyword>
<keyword evidence="6" id="KW-0479">Metal-binding</keyword>
<evidence type="ECO:0000256" key="3">
    <source>
        <dbReference type="ARBA" id="ARBA00022842"/>
    </source>
</evidence>
<dbReference type="InterPro" id="IPR023298">
    <property type="entry name" value="ATPase_P-typ_TM_dom_sf"/>
</dbReference>
<dbReference type="GO" id="GO:0008270">
    <property type="term" value="F:zinc ion binding"/>
    <property type="evidence" value="ECO:0007669"/>
    <property type="project" value="UniProtKB-KW"/>
</dbReference>
<sequence length="699" mass="78887">MVFVVQNGGFRPDFAIINGGKDTLRCLALALKRMPTSHQNISLHDEKDLTFIGLVGMLDPPREEVRNSILSRMTAGIRVMVVTGDNKATAESLCRKIDAFDHYEDFVDCSFTASEFEDLLASEKTMAFQRMTLFTRYRDCHGIRNNCSQGAKCASNMVLVDDNFATIVIVVAEGRAIYNNTKQFIRYMISSNIREVVCIFIAAILGIPDTLVPTYCVNSLVISHGLCVSELTADECSREDHEDGDRDDLDGKAESEGEAEGIEDAKFIGADDTYSDHIFLSAKPLAKRVASPLHDDGKKDCNVFYGNESFYALFWLHQVKAWLESEKDIRLRDWKAIEIEILNVFQLLTAKLVVYLAFHHTICDITHVYPCMKFLVDIFVACYYRPPYHDFSLMDILPGKSTRPNGKLIHNSIINGPYVRRMIPEPGDPSREVPVNEIFHVKTDDELTEKELKQIEADDQAIQTILLGVPEDIYVAVDSCETAYEIWLRVQQMMKGSDIGIQEKKAKLYNEWESEINTFQKRLPVISMLHQDQPSFNQNYMQQPMPNPEDITDPTTAMNMALAIMAKKFKLNYSTPTNNNQRISSNPRNRQIAQPGMNMGQDRQMQIVGGNANQNLNENGNLVTARAEGNATGHNGNQIRCYNCRGVGHFARNCTVRPKRRDAAYLQTQLLIAQKEEAGIQLQAKEFDPMAAAADLDEI</sequence>
<accession>A0A6L2JM07</accession>
<evidence type="ECO:0000256" key="4">
    <source>
        <dbReference type="ARBA" id="ARBA00022989"/>
    </source>
</evidence>
<dbReference type="PROSITE" id="PS50158">
    <property type="entry name" value="ZF_CCHC"/>
    <property type="match status" value="1"/>
</dbReference>
<dbReference type="PANTHER" id="PTHR42861">
    <property type="entry name" value="CALCIUM-TRANSPORTING ATPASE"/>
    <property type="match status" value="1"/>
</dbReference>
<dbReference type="Gene3D" id="4.10.60.10">
    <property type="entry name" value="Zinc finger, CCHC-type"/>
    <property type="match status" value="1"/>
</dbReference>
<evidence type="ECO:0000256" key="1">
    <source>
        <dbReference type="ARBA" id="ARBA00004141"/>
    </source>
</evidence>
<protein>
    <submittedName>
        <fullName evidence="9">Calcium-transporting ATPase 3, endoplasmic reticulum-type isoform X1</fullName>
    </submittedName>
</protein>
<dbReference type="SUPFAM" id="SSF57756">
    <property type="entry name" value="Retrovirus zinc finger-like domains"/>
    <property type="match status" value="1"/>
</dbReference>
<evidence type="ECO:0000259" key="8">
    <source>
        <dbReference type="PROSITE" id="PS50158"/>
    </source>
</evidence>
<dbReference type="AlphaFoldDB" id="A0A6L2JM07"/>
<dbReference type="InterPro" id="IPR023299">
    <property type="entry name" value="ATPase_P-typ_cyto_dom_N"/>
</dbReference>
<feature type="region of interest" description="Disordered" evidence="7">
    <location>
        <begin position="238"/>
        <end position="258"/>
    </location>
</feature>
<dbReference type="GO" id="GO:0000166">
    <property type="term" value="F:nucleotide binding"/>
    <property type="evidence" value="ECO:0007669"/>
    <property type="project" value="InterPro"/>
</dbReference>
<dbReference type="EMBL" id="BKCJ010000960">
    <property type="protein sequence ID" value="GEU37692.1"/>
    <property type="molecule type" value="Genomic_DNA"/>
</dbReference>
<dbReference type="GO" id="GO:0003676">
    <property type="term" value="F:nucleic acid binding"/>
    <property type="evidence" value="ECO:0007669"/>
    <property type="project" value="InterPro"/>
</dbReference>
<dbReference type="InterPro" id="IPR023192">
    <property type="entry name" value="TGS-like_dom_sf"/>
</dbReference>
<proteinExistence type="predicted"/>
<evidence type="ECO:0000313" key="9">
    <source>
        <dbReference type="EMBL" id="GEU37692.1"/>
    </source>
</evidence>
<dbReference type="SMART" id="SM00343">
    <property type="entry name" value="ZnF_C2HC"/>
    <property type="match status" value="1"/>
</dbReference>
<keyword evidence="3" id="KW-0460">Magnesium</keyword>
<dbReference type="GO" id="GO:0016020">
    <property type="term" value="C:membrane"/>
    <property type="evidence" value="ECO:0007669"/>
    <property type="project" value="UniProtKB-SubCell"/>
</dbReference>
<evidence type="ECO:0000256" key="5">
    <source>
        <dbReference type="ARBA" id="ARBA00023136"/>
    </source>
</evidence>
<dbReference type="SUPFAM" id="SSF56784">
    <property type="entry name" value="HAD-like"/>
    <property type="match status" value="1"/>
</dbReference>
<dbReference type="Pfam" id="PF00098">
    <property type="entry name" value="zf-CCHC"/>
    <property type="match status" value="1"/>
</dbReference>
<dbReference type="Gene3D" id="1.20.1110.10">
    <property type="entry name" value="Calcium-transporting ATPase, transmembrane domain"/>
    <property type="match status" value="1"/>
</dbReference>
<evidence type="ECO:0000256" key="6">
    <source>
        <dbReference type="PROSITE-ProRule" id="PRU00047"/>
    </source>
</evidence>
<dbReference type="InterPro" id="IPR036875">
    <property type="entry name" value="Znf_CCHC_sf"/>
</dbReference>
<dbReference type="SUPFAM" id="SSF81660">
    <property type="entry name" value="Metal cation-transporting ATPase, ATP-binding domain N"/>
    <property type="match status" value="1"/>
</dbReference>
<comment type="subcellular location">
    <subcellularLocation>
        <location evidence="1">Membrane</location>
        <topology evidence="1">Multi-pass membrane protein</topology>
    </subcellularLocation>
</comment>
<organism evidence="9">
    <name type="scientific">Tanacetum cinerariifolium</name>
    <name type="common">Dalmatian daisy</name>
    <name type="synonym">Chrysanthemum cinerariifolium</name>
    <dbReference type="NCBI Taxonomy" id="118510"/>
    <lineage>
        <taxon>Eukaryota</taxon>
        <taxon>Viridiplantae</taxon>
        <taxon>Streptophyta</taxon>
        <taxon>Embryophyta</taxon>
        <taxon>Tracheophyta</taxon>
        <taxon>Spermatophyta</taxon>
        <taxon>Magnoliopsida</taxon>
        <taxon>eudicotyledons</taxon>
        <taxon>Gunneridae</taxon>
        <taxon>Pentapetalae</taxon>
        <taxon>asterids</taxon>
        <taxon>campanulids</taxon>
        <taxon>Asterales</taxon>
        <taxon>Asteraceae</taxon>
        <taxon>Asteroideae</taxon>
        <taxon>Anthemideae</taxon>
        <taxon>Anthemidinae</taxon>
        <taxon>Tanacetum</taxon>
    </lineage>
</organism>
<comment type="caution">
    <text evidence="9">The sequence shown here is derived from an EMBL/GenBank/DDBJ whole genome shotgun (WGS) entry which is preliminary data.</text>
</comment>
<keyword evidence="5" id="KW-0472">Membrane</keyword>
<dbReference type="Pfam" id="PF13246">
    <property type="entry name" value="Cation_ATPase"/>
    <property type="match status" value="1"/>
</dbReference>
<feature type="compositionally biased region" description="Basic and acidic residues" evidence="7">
    <location>
        <begin position="238"/>
        <end position="255"/>
    </location>
</feature>
<dbReference type="Gene3D" id="3.40.1110.10">
    <property type="entry name" value="Calcium-transporting ATPase, cytoplasmic domain N"/>
    <property type="match status" value="1"/>
</dbReference>
<dbReference type="InterPro" id="IPR023214">
    <property type="entry name" value="HAD_sf"/>
</dbReference>
<feature type="domain" description="CCHC-type" evidence="8">
    <location>
        <begin position="640"/>
        <end position="654"/>
    </location>
</feature>
<dbReference type="PRINTS" id="PR00119">
    <property type="entry name" value="CATATPASE"/>
</dbReference>
<dbReference type="Gene3D" id="1.10.150.300">
    <property type="entry name" value="TGS-like domain"/>
    <property type="match status" value="1"/>
</dbReference>